<gene>
    <name evidence="3" type="ORF">ACFFJK_07940</name>
</gene>
<dbReference type="RefSeq" id="WP_379678648.1">
    <property type="nucleotide sequence ID" value="NZ_JBHLWP010000009.1"/>
</dbReference>
<feature type="signal peptide" evidence="1">
    <location>
        <begin position="1"/>
        <end position="21"/>
    </location>
</feature>
<protein>
    <submittedName>
        <fullName evidence="3">PEP-CTERM sorting domain-containing protein</fullName>
    </submittedName>
</protein>
<proteinExistence type="predicted"/>
<sequence length="205" mass="21957">MALKSLLAGLACLVISTSSHAGVIYEWRPFNDETPRDITLRLEFTDAAVQGGALDFSVPFMDWQASYPDAGLVSLFYAFPGLDTPMSYRPADGQFRMGLGMLDMSLRFEPGGYLSGWIRANDASNHIELASQGRIFTILGADSDRGMPEAGCGWTTGVPCGGATGELRQVLLAQPARQVPEPVSLALFAAGGLAALGARRRRVRS</sequence>
<comment type="caution">
    <text evidence="3">The sequence shown here is derived from an EMBL/GenBank/DDBJ whole genome shotgun (WGS) entry which is preliminary data.</text>
</comment>
<feature type="domain" description="Ice-binding protein C-terminal" evidence="2">
    <location>
        <begin position="178"/>
        <end position="201"/>
    </location>
</feature>
<feature type="chain" id="PRO_5045494685" evidence="1">
    <location>
        <begin position="22"/>
        <end position="205"/>
    </location>
</feature>
<keyword evidence="4" id="KW-1185">Reference proteome</keyword>
<accession>A0ABV6FE59</accession>
<keyword evidence="1" id="KW-0732">Signal</keyword>
<dbReference type="Pfam" id="PF07589">
    <property type="entry name" value="PEP-CTERM"/>
    <property type="match status" value="1"/>
</dbReference>
<dbReference type="Proteomes" id="UP001589773">
    <property type="component" value="Unassembled WGS sequence"/>
</dbReference>
<organism evidence="3 4">
    <name type="scientific">Massilia consociata</name>
    <dbReference type="NCBI Taxonomy" id="760117"/>
    <lineage>
        <taxon>Bacteria</taxon>
        <taxon>Pseudomonadati</taxon>
        <taxon>Pseudomonadota</taxon>
        <taxon>Betaproteobacteria</taxon>
        <taxon>Burkholderiales</taxon>
        <taxon>Oxalobacteraceae</taxon>
        <taxon>Telluria group</taxon>
        <taxon>Massilia</taxon>
    </lineage>
</organism>
<dbReference type="InterPro" id="IPR013424">
    <property type="entry name" value="Ice-binding_C"/>
</dbReference>
<evidence type="ECO:0000259" key="2">
    <source>
        <dbReference type="Pfam" id="PF07589"/>
    </source>
</evidence>
<dbReference type="EMBL" id="JBHLWP010000009">
    <property type="protein sequence ID" value="MFC0251817.1"/>
    <property type="molecule type" value="Genomic_DNA"/>
</dbReference>
<evidence type="ECO:0000313" key="4">
    <source>
        <dbReference type="Proteomes" id="UP001589773"/>
    </source>
</evidence>
<name>A0ABV6FE59_9BURK</name>
<evidence type="ECO:0000313" key="3">
    <source>
        <dbReference type="EMBL" id="MFC0251817.1"/>
    </source>
</evidence>
<dbReference type="NCBIfam" id="TIGR02595">
    <property type="entry name" value="PEP_CTERM"/>
    <property type="match status" value="1"/>
</dbReference>
<evidence type="ECO:0000256" key="1">
    <source>
        <dbReference type="SAM" id="SignalP"/>
    </source>
</evidence>
<reference evidence="3 4" key="1">
    <citation type="submission" date="2024-09" db="EMBL/GenBank/DDBJ databases">
        <authorList>
            <person name="Sun Q."/>
            <person name="Mori K."/>
        </authorList>
    </citation>
    <scope>NUCLEOTIDE SEQUENCE [LARGE SCALE GENOMIC DNA]</scope>
    <source>
        <strain evidence="3 4">CCM 7792</strain>
    </source>
</reference>